<dbReference type="InterPro" id="IPR017937">
    <property type="entry name" value="Thioredoxin_CS"/>
</dbReference>
<dbReference type="KEGG" id="fek:C1H87_04045"/>
<organism evidence="3 4">
    <name type="scientific">Flavivirga eckloniae</name>
    <dbReference type="NCBI Taxonomy" id="1803846"/>
    <lineage>
        <taxon>Bacteria</taxon>
        <taxon>Pseudomonadati</taxon>
        <taxon>Bacteroidota</taxon>
        <taxon>Flavobacteriia</taxon>
        <taxon>Flavobacteriales</taxon>
        <taxon>Flavobacteriaceae</taxon>
        <taxon>Flavivirga</taxon>
    </lineage>
</organism>
<name>A0A2K9PLM5_9FLAO</name>
<dbReference type="GO" id="GO:0016491">
    <property type="term" value="F:oxidoreductase activity"/>
    <property type="evidence" value="ECO:0007669"/>
    <property type="project" value="InterPro"/>
</dbReference>
<dbReference type="InterPro" id="IPR025380">
    <property type="entry name" value="DUF4369"/>
</dbReference>
<dbReference type="GO" id="GO:0016209">
    <property type="term" value="F:antioxidant activity"/>
    <property type="evidence" value="ECO:0007669"/>
    <property type="project" value="InterPro"/>
</dbReference>
<feature type="domain" description="Thioredoxin" evidence="2">
    <location>
        <begin position="260"/>
        <end position="398"/>
    </location>
</feature>
<dbReference type="InterPro" id="IPR036249">
    <property type="entry name" value="Thioredoxin-like_sf"/>
</dbReference>
<dbReference type="PANTHER" id="PTHR42852:SF13">
    <property type="entry name" value="PROTEIN DIPZ"/>
    <property type="match status" value="1"/>
</dbReference>
<dbReference type="EMBL" id="CP025791">
    <property type="protein sequence ID" value="AUP77926.1"/>
    <property type="molecule type" value="Genomic_DNA"/>
</dbReference>
<dbReference type="Pfam" id="PF14289">
    <property type="entry name" value="DUF4369"/>
    <property type="match status" value="1"/>
</dbReference>
<evidence type="ECO:0000256" key="1">
    <source>
        <dbReference type="ARBA" id="ARBA00023284"/>
    </source>
</evidence>
<dbReference type="Gene3D" id="3.40.30.10">
    <property type="entry name" value="Glutaredoxin"/>
    <property type="match status" value="1"/>
</dbReference>
<protein>
    <recommendedName>
        <fullName evidence="2">Thioredoxin domain-containing protein</fullName>
    </recommendedName>
</protein>
<dbReference type="CDD" id="cd02966">
    <property type="entry name" value="TlpA_like_family"/>
    <property type="match status" value="1"/>
</dbReference>
<proteinExistence type="predicted"/>
<dbReference type="PROSITE" id="PS00194">
    <property type="entry name" value="THIOREDOXIN_1"/>
    <property type="match status" value="1"/>
</dbReference>
<evidence type="ECO:0000313" key="3">
    <source>
        <dbReference type="EMBL" id="AUP77926.1"/>
    </source>
</evidence>
<sequence length="398" mass="45372">MVTNNLNASTVQFIKHICIFILVFQLIGCKTNNEGTYQISGTINGLDTGTISIVEWTGNGDEFIIDQTTIKDGTFSFSGKMLHSKPVNILINEVYGFSFFLEPEDIMITIDSFPKIEEEFTVLKPIIKGGIENQSYQSFSRTRDSIKALPRFKKIDKLIERYAVALKNNNEQEIYAIEETLNAIETEQYTLLHNTRKTFILNHPKAIAAPYVLLHEGDGMSTEVFTEEELEAMITNFDSSIAYSSDYKECVHNLEVIKKLAIGKTAPDFTLQNQSNIPVSLKDYRGKVVLLDFWTYWCAPCVDEFPYLKELYGNYKNKGFEIISISDDPDIDSWKKALTENNLPWTQCIIASDKETDVSRSYYIEALPTKYLIGKNGEILDKNPDRETLENILKSKLN</sequence>
<dbReference type="Proteomes" id="UP000235826">
    <property type="component" value="Chromosome"/>
</dbReference>
<dbReference type="Pfam" id="PF00578">
    <property type="entry name" value="AhpC-TSA"/>
    <property type="match status" value="1"/>
</dbReference>
<dbReference type="InterPro" id="IPR000866">
    <property type="entry name" value="AhpC/TSA"/>
</dbReference>
<reference evidence="3 4" key="1">
    <citation type="submission" date="2018-01" db="EMBL/GenBank/DDBJ databases">
        <title>Complete genome sequence of Flavivirga eckloniae ECD14 isolated from seaweed Ecklonia cava.</title>
        <authorList>
            <person name="Lee J.H."/>
            <person name="Baik K.S."/>
            <person name="Seong C.N."/>
        </authorList>
    </citation>
    <scope>NUCLEOTIDE SEQUENCE [LARGE SCALE GENOMIC DNA]</scope>
    <source>
        <strain evidence="3 4">ECD14</strain>
    </source>
</reference>
<evidence type="ECO:0000259" key="2">
    <source>
        <dbReference type="PROSITE" id="PS51352"/>
    </source>
</evidence>
<dbReference type="InterPro" id="IPR013766">
    <property type="entry name" value="Thioredoxin_domain"/>
</dbReference>
<accession>A0A2K9PLM5</accession>
<dbReference type="InterPro" id="IPR050553">
    <property type="entry name" value="Thioredoxin_ResA/DsbE_sf"/>
</dbReference>
<dbReference type="PROSITE" id="PS51352">
    <property type="entry name" value="THIOREDOXIN_2"/>
    <property type="match status" value="1"/>
</dbReference>
<gene>
    <name evidence="3" type="ORF">C1H87_04045</name>
</gene>
<dbReference type="PANTHER" id="PTHR42852">
    <property type="entry name" value="THIOL:DISULFIDE INTERCHANGE PROTEIN DSBE"/>
    <property type="match status" value="1"/>
</dbReference>
<evidence type="ECO:0000313" key="4">
    <source>
        <dbReference type="Proteomes" id="UP000235826"/>
    </source>
</evidence>
<keyword evidence="1" id="KW-0676">Redox-active center</keyword>
<dbReference type="SUPFAM" id="SSF52833">
    <property type="entry name" value="Thioredoxin-like"/>
    <property type="match status" value="1"/>
</dbReference>
<keyword evidence="4" id="KW-1185">Reference proteome</keyword>
<dbReference type="AlphaFoldDB" id="A0A2K9PLM5"/>